<protein>
    <submittedName>
        <fullName evidence="3">Uncharacterized protein</fullName>
    </submittedName>
</protein>
<evidence type="ECO:0000256" key="1">
    <source>
        <dbReference type="SAM" id="MobiDB-lite"/>
    </source>
</evidence>
<keyword evidence="2" id="KW-0812">Transmembrane</keyword>
<keyword evidence="2" id="KW-0472">Membrane</keyword>
<gene>
    <name evidence="3" type="ORF">DXX94_10315</name>
</gene>
<proteinExistence type="predicted"/>
<accession>A0A3E0U2B0</accession>
<feature type="compositionally biased region" description="Polar residues" evidence="1">
    <location>
        <begin position="67"/>
        <end position="81"/>
    </location>
</feature>
<dbReference type="EMBL" id="QUOT01000001">
    <property type="protein sequence ID" value="REL31076.1"/>
    <property type="molecule type" value="Genomic_DNA"/>
</dbReference>
<keyword evidence="2" id="KW-1133">Transmembrane helix</keyword>
<reference evidence="4" key="1">
    <citation type="submission" date="2018-08" db="EMBL/GenBank/DDBJ databases">
        <title>Thalassotalea euphylliae genome.</title>
        <authorList>
            <person name="Summers S."/>
            <person name="Rice S.A."/>
            <person name="Freckelton M.L."/>
            <person name="Nedved B.T."/>
            <person name="Hadfield M.G."/>
        </authorList>
    </citation>
    <scope>NUCLEOTIDE SEQUENCE [LARGE SCALE GENOMIC DNA]</scope>
    <source>
        <strain evidence="4">H3</strain>
    </source>
</reference>
<evidence type="ECO:0000313" key="3">
    <source>
        <dbReference type="EMBL" id="REL31076.1"/>
    </source>
</evidence>
<evidence type="ECO:0000256" key="2">
    <source>
        <dbReference type="SAM" id="Phobius"/>
    </source>
</evidence>
<evidence type="ECO:0000313" key="4">
    <source>
        <dbReference type="Proteomes" id="UP000256899"/>
    </source>
</evidence>
<dbReference type="RefSeq" id="WP_116015647.1">
    <property type="nucleotide sequence ID" value="NZ_QUOT01000001.1"/>
</dbReference>
<name>A0A3E0U2B0_9GAMM</name>
<dbReference type="AlphaFoldDB" id="A0A3E0U2B0"/>
<feature type="transmembrane region" description="Helical" evidence="2">
    <location>
        <begin position="97"/>
        <end position="115"/>
    </location>
</feature>
<dbReference type="Proteomes" id="UP000256899">
    <property type="component" value="Unassembled WGS sequence"/>
</dbReference>
<comment type="caution">
    <text evidence="3">The sequence shown here is derived from an EMBL/GenBank/DDBJ whole genome shotgun (WGS) entry which is preliminary data.</text>
</comment>
<keyword evidence="4" id="KW-1185">Reference proteome</keyword>
<sequence>MGDFFDNAWDSVSEFGSNVWSGASEYVGETFDVAVDAANQAARQAIRTAQEAGVDRQTLAANEPVKGQNTDGSTRLPTNQANAQAPMRQWIQGVDNTVVLAGGVSLLILTALVVSRAR</sequence>
<organism evidence="3 4">
    <name type="scientific">Thalassotalea euphylliae</name>
    <dbReference type="NCBI Taxonomy" id="1655234"/>
    <lineage>
        <taxon>Bacteria</taxon>
        <taxon>Pseudomonadati</taxon>
        <taxon>Pseudomonadota</taxon>
        <taxon>Gammaproteobacteria</taxon>
        <taxon>Alteromonadales</taxon>
        <taxon>Colwelliaceae</taxon>
        <taxon>Thalassotalea</taxon>
    </lineage>
</organism>
<feature type="region of interest" description="Disordered" evidence="1">
    <location>
        <begin position="52"/>
        <end position="81"/>
    </location>
</feature>